<reference evidence="1" key="1">
    <citation type="submission" date="2023-04" db="EMBL/GenBank/DDBJ databases">
        <title>Draft Genome sequencing of Naganishia species isolated from polar environments using Oxford Nanopore Technology.</title>
        <authorList>
            <person name="Leo P."/>
            <person name="Venkateswaran K."/>
        </authorList>
    </citation>
    <scope>NUCLEOTIDE SEQUENCE</scope>
    <source>
        <strain evidence="1">MNA-CCFEE 5262</strain>
    </source>
</reference>
<proteinExistence type="predicted"/>
<dbReference type="EMBL" id="JASBWS010000011">
    <property type="protein sequence ID" value="KAJ9113756.1"/>
    <property type="molecule type" value="Genomic_DNA"/>
</dbReference>
<gene>
    <name evidence="1" type="ORF">QFC20_001782</name>
</gene>
<protein>
    <submittedName>
        <fullName evidence="1">Uncharacterized protein</fullName>
    </submittedName>
</protein>
<name>A0ACC2WSH0_9TREE</name>
<accession>A0ACC2WSH0</accession>
<comment type="caution">
    <text evidence="1">The sequence shown here is derived from an EMBL/GenBank/DDBJ whole genome shotgun (WGS) entry which is preliminary data.</text>
</comment>
<evidence type="ECO:0000313" key="1">
    <source>
        <dbReference type="EMBL" id="KAJ9113756.1"/>
    </source>
</evidence>
<organism evidence="1 2">
    <name type="scientific">Naganishia adeliensis</name>
    <dbReference type="NCBI Taxonomy" id="92952"/>
    <lineage>
        <taxon>Eukaryota</taxon>
        <taxon>Fungi</taxon>
        <taxon>Dikarya</taxon>
        <taxon>Basidiomycota</taxon>
        <taxon>Agaricomycotina</taxon>
        <taxon>Tremellomycetes</taxon>
        <taxon>Filobasidiales</taxon>
        <taxon>Filobasidiaceae</taxon>
        <taxon>Naganishia</taxon>
    </lineage>
</organism>
<evidence type="ECO:0000313" key="2">
    <source>
        <dbReference type="Proteomes" id="UP001230649"/>
    </source>
</evidence>
<sequence>MDSSSTRKFSRKDGRSATDMRTVEIQIGPLPNADGSGAFSFGTEAAIASFAGPLEPPTARMDVFTEAVLAVTHRPLEGSAATSSKALAAGLYTIYHPLLDLRAHPRTRTTLTVQSLNSAQPPSQPLYVSSRAAAINASTLSILNAGSIGIKGVPVAVGIAAVPTHGKGKQRAYDDVEEDQQMEEVSYADKDVTLVLDPTRNEEHNASARFCFGWAFGSEFSSGRRTGKQGAEQENQDEDAECIYVESDGEFDTVTFQKAFSASRFACQALMRTLRAQMGEHFDRDAAQN</sequence>
<keyword evidence="2" id="KW-1185">Reference proteome</keyword>
<dbReference type="Proteomes" id="UP001230649">
    <property type="component" value="Unassembled WGS sequence"/>
</dbReference>